<sequence>MSVLRFAEDFSRLVMRYMKQSPLNKNKSTTVIVPLTDDQIAFTVHHVLRALGVKGVDDDTDDDSVVNFITSNKDIAVASAVSNISKINDIKNNDFQDGSQSAVIDFNTSLSDTSIKGENEMENSINILQNEKKFISRSNPTICVNIGRSDTFVRKEEEKTIINIQEDLLKDSLSNNLLQSLEEIRESVLNITLKLDDLKTQTFPQLDKTPQQLSTLLNFDTSMIKKGPIRIRRSMTTFSGSSSSGSASSKLQVAVKANTLADRRKSTGGMACGIITPKKSGSTDHSVSNLNESVLSNKISPGSVPKLTKNPKYAHVKSTIPKPISLNKKKGAKITLTSLE</sequence>
<evidence type="ECO:0000313" key="2">
    <source>
        <dbReference type="Proteomes" id="UP001497644"/>
    </source>
</evidence>
<proteinExistence type="predicted"/>
<name>A0AAV2P2E1_9HYME</name>
<accession>A0AAV2P2E1</accession>
<dbReference type="EMBL" id="OZ034829">
    <property type="protein sequence ID" value="CAL1686086.1"/>
    <property type="molecule type" value="Genomic_DNA"/>
</dbReference>
<organism evidence="1 2">
    <name type="scientific">Lasius platythorax</name>
    <dbReference type="NCBI Taxonomy" id="488582"/>
    <lineage>
        <taxon>Eukaryota</taxon>
        <taxon>Metazoa</taxon>
        <taxon>Ecdysozoa</taxon>
        <taxon>Arthropoda</taxon>
        <taxon>Hexapoda</taxon>
        <taxon>Insecta</taxon>
        <taxon>Pterygota</taxon>
        <taxon>Neoptera</taxon>
        <taxon>Endopterygota</taxon>
        <taxon>Hymenoptera</taxon>
        <taxon>Apocrita</taxon>
        <taxon>Aculeata</taxon>
        <taxon>Formicoidea</taxon>
        <taxon>Formicidae</taxon>
        <taxon>Formicinae</taxon>
        <taxon>Lasius</taxon>
        <taxon>Lasius</taxon>
    </lineage>
</organism>
<evidence type="ECO:0000313" key="1">
    <source>
        <dbReference type="EMBL" id="CAL1686086.1"/>
    </source>
</evidence>
<dbReference type="Proteomes" id="UP001497644">
    <property type="component" value="Chromosome 6"/>
</dbReference>
<dbReference type="AlphaFoldDB" id="A0AAV2P2E1"/>
<keyword evidence="2" id="KW-1185">Reference proteome</keyword>
<protein>
    <submittedName>
        <fullName evidence="1">Uncharacterized protein</fullName>
    </submittedName>
</protein>
<gene>
    <name evidence="1" type="ORF">LPLAT_LOCUS11456</name>
</gene>
<reference evidence="1" key="1">
    <citation type="submission" date="2024-04" db="EMBL/GenBank/DDBJ databases">
        <authorList>
            <consortium name="Molecular Ecology Group"/>
        </authorList>
    </citation>
    <scope>NUCLEOTIDE SEQUENCE</scope>
</reference>